<evidence type="ECO:0000313" key="4">
    <source>
        <dbReference type="Proteomes" id="UP000034264"/>
    </source>
</evidence>
<feature type="domain" description="Glycosyltransferase 2-like" evidence="2">
    <location>
        <begin position="9"/>
        <end position="180"/>
    </location>
</feature>
<dbReference type="AlphaFoldDB" id="A0A0G1M5V1"/>
<dbReference type="Proteomes" id="UP000034264">
    <property type="component" value="Unassembled WGS sequence"/>
</dbReference>
<dbReference type="SUPFAM" id="SSF53448">
    <property type="entry name" value="Nucleotide-diphospho-sugar transferases"/>
    <property type="match status" value="1"/>
</dbReference>
<dbReference type="InterPro" id="IPR029063">
    <property type="entry name" value="SAM-dependent_MTases_sf"/>
</dbReference>
<dbReference type="InterPro" id="IPR029044">
    <property type="entry name" value="Nucleotide-diphossugar_trans"/>
</dbReference>
<dbReference type="Pfam" id="PF13489">
    <property type="entry name" value="Methyltransf_23"/>
    <property type="match status" value="1"/>
</dbReference>
<proteinExistence type="predicted"/>
<dbReference type="SUPFAM" id="SSF53335">
    <property type="entry name" value="S-adenosyl-L-methionine-dependent methyltransferases"/>
    <property type="match status" value="1"/>
</dbReference>
<evidence type="ECO:0000259" key="2">
    <source>
        <dbReference type="Pfam" id="PF00535"/>
    </source>
</evidence>
<comment type="caution">
    <text evidence="3">The sequence shown here is derived from an EMBL/GenBank/DDBJ whole genome shotgun (WGS) entry which is preliminary data.</text>
</comment>
<dbReference type="PANTHER" id="PTHR48090">
    <property type="entry name" value="UNDECAPRENYL-PHOSPHATE 4-DEOXY-4-FORMAMIDO-L-ARABINOSE TRANSFERASE-RELATED"/>
    <property type="match status" value="1"/>
</dbReference>
<keyword evidence="1" id="KW-0472">Membrane</keyword>
<feature type="transmembrane region" description="Helical" evidence="1">
    <location>
        <begin position="7"/>
        <end position="24"/>
    </location>
</feature>
<evidence type="ECO:0000313" key="3">
    <source>
        <dbReference type="EMBL" id="KKU03512.1"/>
    </source>
</evidence>
<gene>
    <name evidence="3" type="ORF">UX05_C0001G0141</name>
</gene>
<dbReference type="EMBL" id="LCKS01000001">
    <property type="protein sequence ID" value="KKU03512.1"/>
    <property type="molecule type" value="Genomic_DNA"/>
</dbReference>
<dbReference type="Pfam" id="PF00535">
    <property type="entry name" value="Glycos_transf_2"/>
    <property type="match status" value="1"/>
</dbReference>
<dbReference type="InterPro" id="IPR050256">
    <property type="entry name" value="Glycosyltransferase_2"/>
</dbReference>
<evidence type="ECO:0000256" key="1">
    <source>
        <dbReference type="SAM" id="Phobius"/>
    </source>
</evidence>
<dbReference type="Gene3D" id="3.90.550.10">
    <property type="entry name" value="Spore Coat Polysaccharide Biosynthesis Protein SpsA, Chain A"/>
    <property type="match status" value="1"/>
</dbReference>
<dbReference type="Gene3D" id="3.40.50.150">
    <property type="entry name" value="Vaccinia Virus protein VP39"/>
    <property type="match status" value="1"/>
</dbReference>
<keyword evidence="1" id="KW-0812">Transmembrane</keyword>
<name>A0A0G1M5V1_9BACT</name>
<accession>A0A0G1M5V1</accession>
<sequence length="463" mass="52880">MKNKLRYGIFILAYNVASTLIAAYERIPVKIKRGASTIYCLDDHSGDNTYFAAMGYKLLRRIEKFRVFRNPRNLGYGGNQKRGYRYAITQKLDVVVMLHGDVQYSPEKMPLLLKPFEEQDWRQIGVVMGSRMLGRPLEGGMPYYKFIGNKILTHLENIILGTNFSEFHSGYRAYNTNVFKAIPLSKLSNSYHFDTEMIIFLNHLGYRIIEVPIPTYYGPGSKSGVKVFSYGLSCLNAVLKYQLSQLGLIKDSIYSVSPYSFKHHSNSSHMLIASLIKKCNFRTVLDLGCAGGFLASALGPTWQGDLIGIEKSHSWKRFAAINRYSTVYWRSLNKPLPKTSSEVTVAADVLEHLNKPETVINQINSKYLIVSLPNSNYLPARILRFLFPRHKFTRGPFDSTHLHFFTDKSSQELINRSKYSIISKQVTPAPFFTSIGIVLARLLTQHFAYQYVYLAINKKYQSN</sequence>
<dbReference type="InterPro" id="IPR001173">
    <property type="entry name" value="Glyco_trans_2-like"/>
</dbReference>
<dbReference type="PANTHER" id="PTHR48090:SF7">
    <property type="entry name" value="RFBJ PROTEIN"/>
    <property type="match status" value="1"/>
</dbReference>
<keyword evidence="1" id="KW-1133">Transmembrane helix</keyword>
<reference evidence="3 4" key="1">
    <citation type="journal article" date="2015" name="Nature">
        <title>rRNA introns, odd ribosomes, and small enigmatic genomes across a large radiation of phyla.</title>
        <authorList>
            <person name="Brown C.T."/>
            <person name="Hug L.A."/>
            <person name="Thomas B.C."/>
            <person name="Sharon I."/>
            <person name="Castelle C.J."/>
            <person name="Singh A."/>
            <person name="Wilkins M.J."/>
            <person name="Williams K.H."/>
            <person name="Banfield J.F."/>
        </authorList>
    </citation>
    <scope>NUCLEOTIDE SEQUENCE [LARGE SCALE GENOMIC DNA]</scope>
</reference>
<keyword evidence="3" id="KW-0808">Transferase</keyword>
<dbReference type="GO" id="GO:0016740">
    <property type="term" value="F:transferase activity"/>
    <property type="evidence" value="ECO:0007669"/>
    <property type="project" value="UniProtKB-KW"/>
</dbReference>
<organism evidence="3 4">
    <name type="scientific">Candidatus Amesbacteria bacterium GW2011_GWC2_45_19</name>
    <dbReference type="NCBI Taxonomy" id="1618366"/>
    <lineage>
        <taxon>Bacteria</taxon>
        <taxon>Candidatus Amesiibacteriota</taxon>
    </lineage>
</organism>
<protein>
    <submittedName>
        <fullName evidence="3">Glycosyl transferase, family 2</fullName>
    </submittedName>
</protein>
<dbReference type="CDD" id="cd04179">
    <property type="entry name" value="DPM_DPG-synthase_like"/>
    <property type="match status" value="1"/>
</dbReference>